<evidence type="ECO:0000259" key="8">
    <source>
        <dbReference type="Pfam" id="PF02544"/>
    </source>
</evidence>
<feature type="non-terminal residue" evidence="9">
    <location>
        <position position="1"/>
    </location>
</feature>
<comment type="similarity">
    <text evidence="2">Belongs to the steroid 5-alpha reductase family.</text>
</comment>
<dbReference type="Proteomes" id="UP000324897">
    <property type="component" value="Chromosome 4"/>
</dbReference>
<dbReference type="InterPro" id="IPR001104">
    <property type="entry name" value="3-oxo-5_a-steroid_4-DH_C"/>
</dbReference>
<gene>
    <name evidence="9" type="ORF">EJB05_15015</name>
</gene>
<evidence type="ECO:0000256" key="3">
    <source>
        <dbReference type="ARBA" id="ARBA00022692"/>
    </source>
</evidence>
<dbReference type="InterPro" id="IPR039357">
    <property type="entry name" value="SRD5A/TECR"/>
</dbReference>
<dbReference type="GO" id="GO:0016020">
    <property type="term" value="C:membrane"/>
    <property type="evidence" value="ECO:0007669"/>
    <property type="project" value="UniProtKB-SubCell"/>
</dbReference>
<dbReference type="PANTHER" id="PTHR10556">
    <property type="entry name" value="3-OXO-5-ALPHA-STEROID 4-DEHYDROGENASE"/>
    <property type="match status" value="1"/>
</dbReference>
<dbReference type="PANTHER" id="PTHR10556:SF35">
    <property type="entry name" value="3-OXO-5-ALPHA-STEROID 4-DEHYDROGENASE FAMILY PROTEIN"/>
    <property type="match status" value="1"/>
</dbReference>
<dbReference type="GO" id="GO:0016627">
    <property type="term" value="F:oxidoreductase activity, acting on the CH-CH group of donors"/>
    <property type="evidence" value="ECO:0007669"/>
    <property type="project" value="InterPro"/>
</dbReference>
<evidence type="ECO:0000256" key="4">
    <source>
        <dbReference type="ARBA" id="ARBA00022989"/>
    </source>
</evidence>
<evidence type="ECO:0000256" key="1">
    <source>
        <dbReference type="ARBA" id="ARBA00004141"/>
    </source>
</evidence>
<evidence type="ECO:0000256" key="7">
    <source>
        <dbReference type="SAM" id="Phobius"/>
    </source>
</evidence>
<feature type="region of interest" description="Disordered" evidence="6">
    <location>
        <begin position="58"/>
        <end position="81"/>
    </location>
</feature>
<comment type="caution">
    <text evidence="9">The sequence shown here is derived from an EMBL/GenBank/DDBJ whole genome shotgun (WGS) entry which is preliminary data.</text>
</comment>
<dbReference type="OrthoDB" id="5788137at2759"/>
<protein>
    <recommendedName>
        <fullName evidence="8">3-oxo-5-alpha-steroid 4-dehydrogenase C-terminal domain-containing protein</fullName>
    </recommendedName>
</protein>
<keyword evidence="3 7" id="KW-0812">Transmembrane</keyword>
<feature type="domain" description="3-oxo-5-alpha-steroid 4-dehydrogenase C-terminal" evidence="8">
    <location>
        <begin position="90"/>
        <end position="189"/>
    </location>
</feature>
<evidence type="ECO:0000313" key="9">
    <source>
        <dbReference type="EMBL" id="TVU41489.1"/>
    </source>
</evidence>
<dbReference type="AlphaFoldDB" id="A0A5J9VZ00"/>
<evidence type="ECO:0000256" key="6">
    <source>
        <dbReference type="SAM" id="MobiDB-lite"/>
    </source>
</evidence>
<evidence type="ECO:0000256" key="5">
    <source>
        <dbReference type="ARBA" id="ARBA00023136"/>
    </source>
</evidence>
<feature type="compositionally biased region" description="Basic residues" evidence="6">
    <location>
        <begin position="70"/>
        <end position="81"/>
    </location>
</feature>
<reference evidence="9 10" key="1">
    <citation type="journal article" date="2019" name="Sci. Rep.">
        <title>A high-quality genome of Eragrostis curvula grass provides insights into Poaceae evolution and supports new strategies to enhance forage quality.</title>
        <authorList>
            <person name="Carballo J."/>
            <person name="Santos B.A.C.M."/>
            <person name="Zappacosta D."/>
            <person name="Garbus I."/>
            <person name="Selva J.P."/>
            <person name="Gallo C.A."/>
            <person name="Diaz A."/>
            <person name="Albertini E."/>
            <person name="Caccamo M."/>
            <person name="Echenique V."/>
        </authorList>
    </citation>
    <scope>NUCLEOTIDE SEQUENCE [LARGE SCALE GENOMIC DNA]</scope>
    <source>
        <strain evidence="10">cv. Victoria</strain>
        <tissue evidence="9">Leaf</tissue>
    </source>
</reference>
<keyword evidence="10" id="KW-1185">Reference proteome</keyword>
<accession>A0A5J9VZ00</accession>
<sequence length="189" mass="21159">MAYSKFRHRGSDRGLPSRVGMLVTYAPALVSALTSFAGRSGRPACPAPCRRAYRALPQTCSRAPQPRPPGPRRRPALPGRAHLRRRHPDNFYHHYLLSRLRAGGDGDGKGYGYKIPRGGLFELVTCPHYLFEIIVFLGFAMIAQTVFTLAVAVSMTSYLSGRSCTTRRWYAVKFEEFPARVKTLVPYVL</sequence>
<name>A0A5J9VZ00_9POAL</name>
<evidence type="ECO:0000313" key="10">
    <source>
        <dbReference type="Proteomes" id="UP000324897"/>
    </source>
</evidence>
<comment type="subcellular location">
    <subcellularLocation>
        <location evidence="1">Membrane</location>
        <topology evidence="1">Multi-pass membrane protein</topology>
    </subcellularLocation>
</comment>
<dbReference type="EMBL" id="RWGY01000007">
    <property type="protein sequence ID" value="TVU41489.1"/>
    <property type="molecule type" value="Genomic_DNA"/>
</dbReference>
<feature type="transmembrane region" description="Helical" evidence="7">
    <location>
        <begin position="133"/>
        <end position="159"/>
    </location>
</feature>
<keyword evidence="5 7" id="KW-0472">Membrane</keyword>
<organism evidence="9 10">
    <name type="scientific">Eragrostis curvula</name>
    <name type="common">weeping love grass</name>
    <dbReference type="NCBI Taxonomy" id="38414"/>
    <lineage>
        <taxon>Eukaryota</taxon>
        <taxon>Viridiplantae</taxon>
        <taxon>Streptophyta</taxon>
        <taxon>Embryophyta</taxon>
        <taxon>Tracheophyta</taxon>
        <taxon>Spermatophyta</taxon>
        <taxon>Magnoliopsida</taxon>
        <taxon>Liliopsida</taxon>
        <taxon>Poales</taxon>
        <taxon>Poaceae</taxon>
        <taxon>PACMAD clade</taxon>
        <taxon>Chloridoideae</taxon>
        <taxon>Eragrostideae</taxon>
        <taxon>Eragrostidinae</taxon>
        <taxon>Eragrostis</taxon>
    </lineage>
</organism>
<proteinExistence type="inferred from homology"/>
<dbReference type="Pfam" id="PF02544">
    <property type="entry name" value="Steroid_dh"/>
    <property type="match status" value="1"/>
</dbReference>
<dbReference type="PROSITE" id="PS50244">
    <property type="entry name" value="S5A_REDUCTASE"/>
    <property type="match status" value="1"/>
</dbReference>
<keyword evidence="4 7" id="KW-1133">Transmembrane helix</keyword>
<dbReference type="Gramene" id="TVU41489">
    <property type="protein sequence ID" value="TVU41489"/>
    <property type="gene ID" value="EJB05_15015"/>
</dbReference>
<dbReference type="GO" id="GO:0006629">
    <property type="term" value="P:lipid metabolic process"/>
    <property type="evidence" value="ECO:0007669"/>
    <property type="project" value="InterPro"/>
</dbReference>
<evidence type="ECO:0000256" key="2">
    <source>
        <dbReference type="ARBA" id="ARBA00007742"/>
    </source>
</evidence>